<dbReference type="Proteomes" id="UP001596353">
    <property type="component" value="Unassembled WGS sequence"/>
</dbReference>
<gene>
    <name evidence="2" type="ORF">ACFQFQ_24775</name>
</gene>
<name>A0ABW2B8R2_9RHOB</name>
<dbReference type="Gene3D" id="3.30.365.10">
    <property type="entry name" value="Aldehyde oxidase/xanthine dehydrogenase, molybdopterin binding domain"/>
    <property type="match status" value="2"/>
</dbReference>
<dbReference type="PANTHER" id="PTHR47495:SF2">
    <property type="entry name" value="ALDEHYDE DEHYDROGENASE"/>
    <property type="match status" value="1"/>
</dbReference>
<dbReference type="Pfam" id="PF20256">
    <property type="entry name" value="MoCoBD_2"/>
    <property type="match status" value="1"/>
</dbReference>
<dbReference type="PANTHER" id="PTHR47495">
    <property type="entry name" value="ALDEHYDE DEHYDROGENASE"/>
    <property type="match status" value="1"/>
</dbReference>
<keyword evidence="3" id="KW-1185">Reference proteome</keyword>
<evidence type="ECO:0000259" key="1">
    <source>
        <dbReference type="Pfam" id="PF20256"/>
    </source>
</evidence>
<evidence type="ECO:0000313" key="3">
    <source>
        <dbReference type="Proteomes" id="UP001596353"/>
    </source>
</evidence>
<dbReference type="InterPro" id="IPR037165">
    <property type="entry name" value="AldOxase/xan_DH_Mopterin-bd_sf"/>
</dbReference>
<accession>A0ABW2B8R2</accession>
<proteinExistence type="predicted"/>
<feature type="domain" description="Aldehyde oxidase/xanthine dehydrogenase second molybdopterin binding" evidence="1">
    <location>
        <begin position="6"/>
        <end position="266"/>
    </location>
</feature>
<dbReference type="EMBL" id="JBHSWG010000003">
    <property type="protein sequence ID" value="MFC6761987.1"/>
    <property type="molecule type" value="Genomic_DNA"/>
</dbReference>
<dbReference type="InterPro" id="IPR046867">
    <property type="entry name" value="AldOxase/xan_DH_MoCoBD2"/>
</dbReference>
<organism evidence="2 3">
    <name type="scientific">Sulfitobacter porphyrae</name>
    <dbReference type="NCBI Taxonomy" id="1246864"/>
    <lineage>
        <taxon>Bacteria</taxon>
        <taxon>Pseudomonadati</taxon>
        <taxon>Pseudomonadota</taxon>
        <taxon>Alphaproteobacteria</taxon>
        <taxon>Rhodobacterales</taxon>
        <taxon>Roseobacteraceae</taxon>
        <taxon>Sulfitobacter</taxon>
    </lineage>
</organism>
<dbReference type="InterPro" id="IPR052516">
    <property type="entry name" value="N-heterocyclic_Hydroxylase"/>
</dbReference>
<evidence type="ECO:0000313" key="2">
    <source>
        <dbReference type="EMBL" id="MFC6761987.1"/>
    </source>
</evidence>
<dbReference type="SUPFAM" id="SSF56003">
    <property type="entry name" value="Molybdenum cofactor-binding domain"/>
    <property type="match status" value="1"/>
</dbReference>
<comment type="caution">
    <text evidence="2">The sequence shown here is derived from an EMBL/GenBank/DDBJ whole genome shotgun (WGS) entry which is preliminary data.</text>
</comment>
<reference evidence="3" key="1">
    <citation type="journal article" date="2019" name="Int. J. Syst. Evol. Microbiol.">
        <title>The Global Catalogue of Microorganisms (GCM) 10K type strain sequencing project: providing services to taxonomists for standard genome sequencing and annotation.</title>
        <authorList>
            <consortium name="The Broad Institute Genomics Platform"/>
            <consortium name="The Broad Institute Genome Sequencing Center for Infectious Disease"/>
            <person name="Wu L."/>
            <person name="Ma J."/>
        </authorList>
    </citation>
    <scope>NUCLEOTIDE SEQUENCE [LARGE SCALE GENOMIC DNA]</scope>
    <source>
        <strain evidence="3">CCUG 66188</strain>
    </source>
</reference>
<protein>
    <submittedName>
        <fullName evidence="2">Xanthine dehydrogenase family protein molybdopterin-binding subunit</fullName>
    </submittedName>
</protein>
<sequence length="326" mass="34045">MEPRQMRDADGLLTGWGMGTALFPCPMFAAEARATLRPDGTALFETSAVDMGQGAWTVLAQIAADSLGLTLDQVEFRAGHSALPDGGVAGGSGHTATAGGALHAAGGDVLRQLGELATADPQSPLYGAGNSSLVARDGWLLLEEDESRRERFADILIRAGQTEMTGTGHGGRAPEAAGRHAMNSHGAVFAEVKVDPDLCQVRVTRLVGAFAAGRIINPRLTESQLMGGMIWGTSFALHEAARHDPRSGRIVNADFAGYHVPVNADVSGLEVITVHEDDPYVNALGIKGVGEIGIVGTVGAIGNAIWHATGKRVRHFPIRIADLLAP</sequence>